<reference evidence="2 3" key="1">
    <citation type="submission" date="2020-09" db="EMBL/GenBank/DDBJ databases">
        <title>Diversity and distribution of actinomycetes associated with coral in the coast of Hainan.</title>
        <authorList>
            <person name="Li F."/>
        </authorList>
    </citation>
    <scope>NUCLEOTIDE SEQUENCE [LARGE SCALE GENOMIC DNA]</scope>
    <source>
        <strain evidence="2 3">HNM0947</strain>
    </source>
</reference>
<feature type="region of interest" description="Disordered" evidence="1">
    <location>
        <begin position="304"/>
        <end position="402"/>
    </location>
</feature>
<accession>A0ABR9PEQ7</accession>
<feature type="non-terminal residue" evidence="2">
    <location>
        <position position="402"/>
    </location>
</feature>
<protein>
    <submittedName>
        <fullName evidence="2">DUF222 domain-containing protein</fullName>
    </submittedName>
</protein>
<gene>
    <name evidence="2" type="ORF">IDM40_26975</name>
</gene>
<feature type="compositionally biased region" description="Gly residues" evidence="1">
    <location>
        <begin position="349"/>
        <end position="361"/>
    </location>
</feature>
<feature type="compositionally biased region" description="Low complexity" evidence="1">
    <location>
        <begin position="362"/>
        <end position="378"/>
    </location>
</feature>
<comment type="caution">
    <text evidence="2">The sequence shown here is derived from an EMBL/GenBank/DDBJ whole genome shotgun (WGS) entry which is preliminary data.</text>
</comment>
<keyword evidence="3" id="KW-1185">Reference proteome</keyword>
<evidence type="ECO:0000313" key="3">
    <source>
        <dbReference type="Proteomes" id="UP000806528"/>
    </source>
</evidence>
<feature type="compositionally biased region" description="Gly residues" evidence="1">
    <location>
        <begin position="323"/>
        <end position="333"/>
    </location>
</feature>
<feature type="region of interest" description="Disordered" evidence="1">
    <location>
        <begin position="244"/>
        <end position="279"/>
    </location>
</feature>
<dbReference type="Proteomes" id="UP000806528">
    <property type="component" value="Unassembled WGS sequence"/>
</dbReference>
<evidence type="ECO:0000256" key="1">
    <source>
        <dbReference type="SAM" id="MobiDB-lite"/>
    </source>
</evidence>
<proteinExistence type="predicted"/>
<evidence type="ECO:0000313" key="2">
    <source>
        <dbReference type="EMBL" id="MBE3002316.1"/>
    </source>
</evidence>
<dbReference type="EMBL" id="JADBGI010000040">
    <property type="protein sequence ID" value="MBE3002316.1"/>
    <property type="molecule type" value="Genomic_DNA"/>
</dbReference>
<sequence length="402" mass="40578">MANDTTDHAHPAPGTGPDPAVSALMAAVAVFIQTLSGDVPFGTGGTVLERMKAVREQIDQLTFSMLAPLAQMEASGELLAEGGEKTIKAYVTHAWGIGPNEAERLMYLARNLHHGTIPKTTEAIEAGALTVGEAAAVAAGVEREVEKRDTNAHPDADEYRAQVDTGMMAFKAHKASMSVKNFDQAAHALGFDLNPDRAEKNERAEFAERGARLRSNFAGFSFEAWGPVSDGERLKAALASFTAPYGTTEKNPDTGACADGTEAASGGPGNAGGSDIGLIPPSEAVTSRYGRTYDALISAMGFAHGHHGHTNTKTKAGTEVTGKGKGNATGGPAAGADAGADPVGDADGDGPGGFASGGGNSASGDSDAADSSADADGSASGGGCSQPPGTKAVINITVPLSA</sequence>
<feature type="compositionally biased region" description="Gly residues" evidence="1">
    <location>
        <begin position="266"/>
        <end position="275"/>
    </location>
</feature>
<name>A0ABR9PEQ7_9ACTN</name>
<feature type="compositionally biased region" description="Low complexity" evidence="1">
    <location>
        <begin position="334"/>
        <end position="345"/>
    </location>
</feature>
<organism evidence="2 3">
    <name type="scientific">Nocardiopsis coralli</name>
    <dbReference type="NCBI Taxonomy" id="2772213"/>
    <lineage>
        <taxon>Bacteria</taxon>
        <taxon>Bacillati</taxon>
        <taxon>Actinomycetota</taxon>
        <taxon>Actinomycetes</taxon>
        <taxon>Streptosporangiales</taxon>
        <taxon>Nocardiopsidaceae</taxon>
        <taxon>Nocardiopsis</taxon>
    </lineage>
</organism>